<evidence type="ECO:0000256" key="3">
    <source>
        <dbReference type="ARBA" id="ARBA00023125"/>
    </source>
</evidence>
<dbReference type="EMBL" id="CP066770">
    <property type="protein sequence ID" value="QQK04339.1"/>
    <property type="molecule type" value="Genomic_DNA"/>
</dbReference>
<evidence type="ECO:0000259" key="5">
    <source>
        <dbReference type="PROSITE" id="PS50931"/>
    </source>
</evidence>
<dbReference type="InterPro" id="IPR005119">
    <property type="entry name" value="LysR_subst-bd"/>
</dbReference>
<dbReference type="InterPro" id="IPR036390">
    <property type="entry name" value="WH_DNA-bd_sf"/>
</dbReference>
<dbReference type="Gene3D" id="3.40.190.290">
    <property type="match status" value="1"/>
</dbReference>
<dbReference type="InterPro" id="IPR050950">
    <property type="entry name" value="HTH-type_LysR_regulators"/>
</dbReference>
<dbReference type="SUPFAM" id="SSF53850">
    <property type="entry name" value="Periplasmic binding protein-like II"/>
    <property type="match status" value="1"/>
</dbReference>
<dbReference type="PANTHER" id="PTHR30419:SF8">
    <property type="entry name" value="NITROGEN ASSIMILATION TRANSCRIPTIONAL ACTIVATOR-RELATED"/>
    <property type="match status" value="1"/>
</dbReference>
<dbReference type="PANTHER" id="PTHR30419">
    <property type="entry name" value="HTH-TYPE TRANSCRIPTIONAL REGULATOR YBHD"/>
    <property type="match status" value="1"/>
</dbReference>
<evidence type="ECO:0000313" key="7">
    <source>
        <dbReference type="Proteomes" id="UP000596205"/>
    </source>
</evidence>
<comment type="similarity">
    <text evidence="1">Belongs to the LysR transcriptional regulatory family.</text>
</comment>
<gene>
    <name evidence="6" type="ORF">JFN94_23545</name>
</gene>
<name>A0A7T6VI20_9BURK</name>
<dbReference type="Pfam" id="PF00126">
    <property type="entry name" value="HTH_1"/>
    <property type="match status" value="1"/>
</dbReference>
<protein>
    <submittedName>
        <fullName evidence="6">LysR family transcriptional regulator</fullName>
    </submittedName>
</protein>
<accession>A0A7T6VI20</accession>
<dbReference type="PROSITE" id="PS50931">
    <property type="entry name" value="HTH_LYSR"/>
    <property type="match status" value="1"/>
</dbReference>
<dbReference type="SUPFAM" id="SSF46785">
    <property type="entry name" value="Winged helix' DNA-binding domain"/>
    <property type="match status" value="1"/>
</dbReference>
<dbReference type="InterPro" id="IPR000847">
    <property type="entry name" value="LysR_HTH_N"/>
</dbReference>
<dbReference type="RefSeq" id="WP_124826204.1">
    <property type="nucleotide sequence ID" value="NZ_CADEPR010000002.1"/>
</dbReference>
<organism evidence="6 7">
    <name type="scientific">Burkholderia anthina</name>
    <dbReference type="NCBI Taxonomy" id="179879"/>
    <lineage>
        <taxon>Bacteria</taxon>
        <taxon>Pseudomonadati</taxon>
        <taxon>Pseudomonadota</taxon>
        <taxon>Betaproteobacteria</taxon>
        <taxon>Burkholderiales</taxon>
        <taxon>Burkholderiaceae</taxon>
        <taxon>Burkholderia</taxon>
        <taxon>Burkholderia cepacia complex</taxon>
    </lineage>
</organism>
<dbReference type="Pfam" id="PF03466">
    <property type="entry name" value="LysR_substrate"/>
    <property type="match status" value="1"/>
</dbReference>
<dbReference type="PRINTS" id="PR00039">
    <property type="entry name" value="HTHLYSR"/>
</dbReference>
<dbReference type="KEGG" id="bann:JFN94_23545"/>
<feature type="domain" description="HTH lysR-type" evidence="5">
    <location>
        <begin position="7"/>
        <end position="64"/>
    </location>
</feature>
<sequence>MDWTYRLRLRHLQVLLSLASTGNLSQSAAALATTQPALSKWLKELEEDVGLPLFERHARGLRPTPYGDALIEHARRVEAQLDVARDDMAALREGGSGLVTIGTSGVAAADTVPLAVSQLLKRMPRAQVRLAESTMNQLMPQLARGELDIVLGRSGSASVDPHLHAEALYVDPVVFVARPDHPLVGAGSIDWDAVLAYSWIVWPPGTPVHNALQVALTAAGRVQPPHCVESNSSILNLTLLNNTDLLGVASHRAARRFEQLNAIRILPMQLEGQGAVSMYWHPDSANRAAVATAIECLRACAAPQVGGWEKVTEDQAAKRPA</sequence>
<evidence type="ECO:0000313" key="6">
    <source>
        <dbReference type="EMBL" id="QQK04339.1"/>
    </source>
</evidence>
<dbReference type="InterPro" id="IPR036388">
    <property type="entry name" value="WH-like_DNA-bd_sf"/>
</dbReference>
<evidence type="ECO:0000256" key="2">
    <source>
        <dbReference type="ARBA" id="ARBA00023015"/>
    </source>
</evidence>
<proteinExistence type="inferred from homology"/>
<keyword evidence="3" id="KW-0238">DNA-binding</keyword>
<reference evidence="6 7" key="1">
    <citation type="submission" date="2020-12" db="EMBL/GenBank/DDBJ databases">
        <title>Complete genome sequence of Burkholderia anthina BJQ0011.</title>
        <authorList>
            <person name="Xu Y."/>
        </authorList>
    </citation>
    <scope>NUCLEOTIDE SEQUENCE [LARGE SCALE GENOMIC DNA]</scope>
    <source>
        <strain evidence="6 7">BJQ0011</strain>
    </source>
</reference>
<dbReference type="Proteomes" id="UP000596205">
    <property type="component" value="Chromosome 2"/>
</dbReference>
<evidence type="ECO:0000256" key="1">
    <source>
        <dbReference type="ARBA" id="ARBA00009437"/>
    </source>
</evidence>
<evidence type="ECO:0000256" key="4">
    <source>
        <dbReference type="ARBA" id="ARBA00023163"/>
    </source>
</evidence>
<dbReference type="GO" id="GO:0003677">
    <property type="term" value="F:DNA binding"/>
    <property type="evidence" value="ECO:0007669"/>
    <property type="project" value="UniProtKB-KW"/>
</dbReference>
<dbReference type="GO" id="GO:0005829">
    <property type="term" value="C:cytosol"/>
    <property type="evidence" value="ECO:0007669"/>
    <property type="project" value="TreeGrafter"/>
</dbReference>
<dbReference type="AlphaFoldDB" id="A0A7T6VI20"/>
<dbReference type="Gene3D" id="1.10.10.10">
    <property type="entry name" value="Winged helix-like DNA-binding domain superfamily/Winged helix DNA-binding domain"/>
    <property type="match status" value="1"/>
</dbReference>
<keyword evidence="2" id="KW-0805">Transcription regulation</keyword>
<keyword evidence="4" id="KW-0804">Transcription</keyword>
<dbReference type="GO" id="GO:0003700">
    <property type="term" value="F:DNA-binding transcription factor activity"/>
    <property type="evidence" value="ECO:0007669"/>
    <property type="project" value="InterPro"/>
</dbReference>